<gene>
    <name evidence="1" type="ORF">J2Z34_000780</name>
</gene>
<evidence type="ECO:0000313" key="1">
    <source>
        <dbReference type="EMBL" id="MBP1918308.1"/>
    </source>
</evidence>
<sequence length="83" mass="10237">MKTPCEVVSLFRDGRVYPFRFRYYSIESVDYRIVDVEKVNFVRENDRNGLVERTYNVTGRVKRQRNKYDLYQDPRTKSWYILK</sequence>
<organism evidence="1 2">
    <name type="scientific">Youngiibacter multivorans</name>
    <dbReference type="NCBI Taxonomy" id="937251"/>
    <lineage>
        <taxon>Bacteria</taxon>
        <taxon>Bacillati</taxon>
        <taxon>Bacillota</taxon>
        <taxon>Clostridia</taxon>
        <taxon>Eubacteriales</taxon>
        <taxon>Clostridiaceae</taxon>
        <taxon>Youngiibacter</taxon>
    </lineage>
</organism>
<reference evidence="1 2" key="1">
    <citation type="submission" date="2021-03" db="EMBL/GenBank/DDBJ databases">
        <title>Genomic Encyclopedia of Type Strains, Phase IV (KMG-IV): sequencing the most valuable type-strain genomes for metagenomic binning, comparative biology and taxonomic classification.</title>
        <authorList>
            <person name="Goeker M."/>
        </authorList>
    </citation>
    <scope>NUCLEOTIDE SEQUENCE [LARGE SCALE GENOMIC DNA]</scope>
    <source>
        <strain evidence="1 2">DSM 6139</strain>
    </source>
</reference>
<dbReference type="EMBL" id="JAGGKC010000004">
    <property type="protein sequence ID" value="MBP1918308.1"/>
    <property type="molecule type" value="Genomic_DNA"/>
</dbReference>
<evidence type="ECO:0000313" key="2">
    <source>
        <dbReference type="Proteomes" id="UP001519271"/>
    </source>
</evidence>
<protein>
    <submittedName>
        <fullName evidence="1">Uncharacterized protein</fullName>
    </submittedName>
</protein>
<dbReference type="Proteomes" id="UP001519271">
    <property type="component" value="Unassembled WGS sequence"/>
</dbReference>
<proteinExistence type="predicted"/>
<keyword evidence="2" id="KW-1185">Reference proteome</keyword>
<comment type="caution">
    <text evidence="1">The sequence shown here is derived from an EMBL/GenBank/DDBJ whole genome shotgun (WGS) entry which is preliminary data.</text>
</comment>
<name>A0ABS4G198_9CLOT</name>
<accession>A0ABS4G198</accession>